<dbReference type="PROSITE" id="PS50157">
    <property type="entry name" value="ZINC_FINGER_C2H2_2"/>
    <property type="match status" value="7"/>
</dbReference>
<dbReference type="Pfam" id="PF00096">
    <property type="entry name" value="zf-C2H2"/>
    <property type="match status" value="7"/>
</dbReference>
<dbReference type="GO" id="GO:0000978">
    <property type="term" value="F:RNA polymerase II cis-regulatory region sequence-specific DNA binding"/>
    <property type="evidence" value="ECO:0007669"/>
    <property type="project" value="TreeGrafter"/>
</dbReference>
<protein>
    <recommendedName>
        <fullName evidence="12">C2H2-type domain-containing protein</fullName>
    </recommendedName>
</protein>
<dbReference type="GO" id="GO:0008270">
    <property type="term" value="F:zinc ion binding"/>
    <property type="evidence" value="ECO:0007669"/>
    <property type="project" value="UniProtKB-KW"/>
</dbReference>
<evidence type="ECO:0000256" key="7">
    <source>
        <dbReference type="ARBA" id="ARBA00022833"/>
    </source>
</evidence>
<dbReference type="FunFam" id="3.30.160.60:FF:002343">
    <property type="entry name" value="Zinc finger protein 33A"/>
    <property type="match status" value="1"/>
</dbReference>
<comment type="subcellular location">
    <subcellularLocation>
        <location evidence="2">Nucleus</location>
    </subcellularLocation>
</comment>
<dbReference type="FunFam" id="3.30.160.60:FF:000295">
    <property type="entry name" value="zinc finger protein 19"/>
    <property type="match status" value="1"/>
</dbReference>
<evidence type="ECO:0000256" key="5">
    <source>
        <dbReference type="ARBA" id="ARBA00022737"/>
    </source>
</evidence>
<dbReference type="PANTHER" id="PTHR23226">
    <property type="entry name" value="ZINC FINGER AND SCAN DOMAIN-CONTAINING"/>
    <property type="match status" value="1"/>
</dbReference>
<dbReference type="FunFam" id="3.30.160.60:FF:001437">
    <property type="entry name" value="Zinc finger protein 594"/>
    <property type="match status" value="1"/>
</dbReference>
<feature type="compositionally biased region" description="Basic and acidic residues" evidence="11">
    <location>
        <begin position="227"/>
        <end position="255"/>
    </location>
</feature>
<evidence type="ECO:0000259" key="12">
    <source>
        <dbReference type="PROSITE" id="PS50157"/>
    </source>
</evidence>
<dbReference type="InterPro" id="IPR013087">
    <property type="entry name" value="Znf_C2H2_type"/>
</dbReference>
<evidence type="ECO:0000256" key="4">
    <source>
        <dbReference type="ARBA" id="ARBA00022723"/>
    </source>
</evidence>
<dbReference type="FunFam" id="3.30.160.60:FF:002005">
    <property type="entry name" value="Zinc finger protein 200"/>
    <property type="match status" value="1"/>
</dbReference>
<name>A0A8C5PQ48_9ANUR</name>
<dbReference type="GeneTree" id="ENSGT01150000286918"/>
<dbReference type="GO" id="GO:0005634">
    <property type="term" value="C:nucleus"/>
    <property type="evidence" value="ECO:0007669"/>
    <property type="project" value="UniProtKB-SubCell"/>
</dbReference>
<proteinExistence type="inferred from homology"/>
<dbReference type="PANTHER" id="PTHR23226:SF416">
    <property type="entry name" value="FI01424P"/>
    <property type="match status" value="1"/>
</dbReference>
<dbReference type="Proteomes" id="UP000694569">
    <property type="component" value="Unplaced"/>
</dbReference>
<keyword evidence="9" id="KW-0539">Nucleus</keyword>
<dbReference type="FunFam" id="3.30.160.60:FF:001767">
    <property type="entry name" value="Zinc finger protein 629"/>
    <property type="match status" value="1"/>
</dbReference>
<feature type="compositionally biased region" description="Low complexity" evidence="11">
    <location>
        <begin position="148"/>
        <end position="158"/>
    </location>
</feature>
<evidence type="ECO:0000256" key="2">
    <source>
        <dbReference type="ARBA" id="ARBA00004123"/>
    </source>
</evidence>
<feature type="domain" description="C2H2-type" evidence="12">
    <location>
        <begin position="484"/>
        <end position="511"/>
    </location>
</feature>
<dbReference type="Gene3D" id="3.30.160.60">
    <property type="entry name" value="Classic Zinc Finger"/>
    <property type="match status" value="6"/>
</dbReference>
<evidence type="ECO:0000256" key="6">
    <source>
        <dbReference type="ARBA" id="ARBA00022771"/>
    </source>
</evidence>
<evidence type="ECO:0000256" key="11">
    <source>
        <dbReference type="SAM" id="MobiDB-lite"/>
    </source>
</evidence>
<accession>A0A8C5PQ48</accession>
<keyword evidence="14" id="KW-1185">Reference proteome</keyword>
<dbReference type="InterPro" id="IPR036236">
    <property type="entry name" value="Znf_C2H2_sf"/>
</dbReference>
<feature type="domain" description="C2H2-type" evidence="12">
    <location>
        <begin position="456"/>
        <end position="483"/>
    </location>
</feature>
<dbReference type="SUPFAM" id="SSF57667">
    <property type="entry name" value="beta-beta-alpha zinc fingers"/>
    <property type="match status" value="4"/>
</dbReference>
<dbReference type="SMART" id="SM00355">
    <property type="entry name" value="ZnF_C2H2"/>
    <property type="match status" value="7"/>
</dbReference>
<sequence length="515" mass="57864">MAEDPLAKRILDLTLEIISLLTGEDYVLVKRFSDRITDNSLCFPEIPSSNQSPSREPPHHSLIHGTRGSNVEPPHHSLIYGIRGPNAEPPRHSLIHGRRSEQKILELTYAIIRLLTGEAWGYVDGCKQTRELHRPCSLADSSDIRKLSSGSQASSSLSDPLTDDADDTKGTLDALEEGDGDMRCLAFTTQTQEEHSSSPMNKDSVLSGRENPTSLDRTHTEGPSSPIKEELAVRDDRSQRDTDLHSPADPTKTEHPTVPAKRGLSAPCKEGTLTDAENFTNVEYNHRVSAYIREQGETPSPESNCTPPKDNCTTKTYNCSECQECYSNSSELIQHEADHKRKSIVCSDCGKYFHFKSQLLRHQRTHTGEKPFSCPDCDKCFTQYSHFVLHKRTHTGEKPFLCSECGKDFISNSHLVRHKRTHTGEKPFECSDCSKCFNNKANLVKHHQIHTGEKPFSCYECSRCFTQKSDLVNHLRIHTGEKPYSCSLCGKCFGRKTTLYRHVRIHVGAKSVPFV</sequence>
<feature type="compositionally biased region" description="Polar residues" evidence="11">
    <location>
        <begin position="187"/>
        <end position="201"/>
    </location>
</feature>
<dbReference type="FunFam" id="3.30.160.60:FF:000478">
    <property type="entry name" value="Zinc finger protein 133"/>
    <property type="match status" value="1"/>
</dbReference>
<evidence type="ECO:0000256" key="10">
    <source>
        <dbReference type="PROSITE-ProRule" id="PRU00042"/>
    </source>
</evidence>
<organism evidence="13 14">
    <name type="scientific">Leptobrachium leishanense</name>
    <name type="common">Leishan spiny toad</name>
    <dbReference type="NCBI Taxonomy" id="445787"/>
    <lineage>
        <taxon>Eukaryota</taxon>
        <taxon>Metazoa</taxon>
        <taxon>Chordata</taxon>
        <taxon>Craniata</taxon>
        <taxon>Vertebrata</taxon>
        <taxon>Euteleostomi</taxon>
        <taxon>Amphibia</taxon>
        <taxon>Batrachia</taxon>
        <taxon>Anura</taxon>
        <taxon>Pelobatoidea</taxon>
        <taxon>Megophryidae</taxon>
        <taxon>Leptobrachium</taxon>
    </lineage>
</organism>
<feature type="domain" description="C2H2-type" evidence="12">
    <location>
        <begin position="344"/>
        <end position="371"/>
    </location>
</feature>
<feature type="region of interest" description="Disordered" evidence="11">
    <location>
        <begin position="141"/>
        <end position="271"/>
    </location>
</feature>
<dbReference type="PROSITE" id="PS00028">
    <property type="entry name" value="ZINC_FINGER_C2H2_1"/>
    <property type="match status" value="7"/>
</dbReference>
<keyword evidence="7" id="KW-0862">Zinc</keyword>
<feature type="domain" description="C2H2-type" evidence="12">
    <location>
        <begin position="372"/>
        <end position="399"/>
    </location>
</feature>
<keyword evidence="8" id="KW-0238">DNA-binding</keyword>
<evidence type="ECO:0000313" key="13">
    <source>
        <dbReference type="Ensembl" id="ENSLLEP00000026036.1"/>
    </source>
</evidence>
<reference evidence="13" key="2">
    <citation type="submission" date="2025-09" db="UniProtKB">
        <authorList>
            <consortium name="Ensembl"/>
        </authorList>
    </citation>
    <scope>IDENTIFICATION</scope>
</reference>
<feature type="domain" description="C2H2-type" evidence="12">
    <location>
        <begin position="428"/>
        <end position="455"/>
    </location>
</feature>
<keyword evidence="4" id="KW-0479">Metal-binding</keyword>
<evidence type="ECO:0000313" key="14">
    <source>
        <dbReference type="Proteomes" id="UP000694569"/>
    </source>
</evidence>
<keyword evidence="6 10" id="KW-0863">Zinc-finger</keyword>
<comment type="similarity">
    <text evidence="3">Belongs to the krueppel C2H2-type zinc-finger protein family.</text>
</comment>
<dbReference type="GO" id="GO:0000981">
    <property type="term" value="F:DNA-binding transcription factor activity, RNA polymerase II-specific"/>
    <property type="evidence" value="ECO:0007669"/>
    <property type="project" value="TreeGrafter"/>
</dbReference>
<dbReference type="AlphaFoldDB" id="A0A8C5PQ48"/>
<dbReference type="Ensembl" id="ENSLLET00000027035.1">
    <property type="protein sequence ID" value="ENSLLEP00000026036.1"/>
    <property type="gene ID" value="ENSLLEG00000016524.1"/>
</dbReference>
<feature type="region of interest" description="Disordered" evidence="11">
    <location>
        <begin position="44"/>
        <end position="69"/>
    </location>
</feature>
<evidence type="ECO:0000256" key="3">
    <source>
        <dbReference type="ARBA" id="ARBA00006991"/>
    </source>
</evidence>
<evidence type="ECO:0000256" key="8">
    <source>
        <dbReference type="ARBA" id="ARBA00023125"/>
    </source>
</evidence>
<evidence type="ECO:0000256" key="9">
    <source>
        <dbReference type="ARBA" id="ARBA00023242"/>
    </source>
</evidence>
<evidence type="ECO:0000256" key="1">
    <source>
        <dbReference type="ARBA" id="ARBA00003767"/>
    </source>
</evidence>
<feature type="domain" description="C2H2-type" evidence="12">
    <location>
        <begin position="400"/>
        <end position="427"/>
    </location>
</feature>
<reference evidence="13" key="1">
    <citation type="submission" date="2025-08" db="UniProtKB">
        <authorList>
            <consortium name="Ensembl"/>
        </authorList>
    </citation>
    <scope>IDENTIFICATION</scope>
</reference>
<dbReference type="OrthoDB" id="427030at2759"/>
<feature type="domain" description="C2H2-type" evidence="12">
    <location>
        <begin position="317"/>
        <end position="344"/>
    </location>
</feature>
<comment type="function">
    <text evidence="1">May be involved in transcriptional regulation.</text>
</comment>
<keyword evidence="5" id="KW-0677">Repeat</keyword>